<reference evidence="1" key="1">
    <citation type="journal article" date="2014" name="Front. Microbiol.">
        <title>High frequency of phylogenetically diverse reductive dehalogenase-homologous genes in deep subseafloor sedimentary metagenomes.</title>
        <authorList>
            <person name="Kawai M."/>
            <person name="Futagami T."/>
            <person name="Toyoda A."/>
            <person name="Takaki Y."/>
            <person name="Nishi S."/>
            <person name="Hori S."/>
            <person name="Arai W."/>
            <person name="Tsubouchi T."/>
            <person name="Morono Y."/>
            <person name="Uchiyama I."/>
            <person name="Ito T."/>
            <person name="Fujiyama A."/>
            <person name="Inagaki F."/>
            <person name="Takami H."/>
        </authorList>
    </citation>
    <scope>NUCLEOTIDE SEQUENCE</scope>
    <source>
        <strain evidence="1">Expedition CK06-06</strain>
    </source>
</reference>
<dbReference type="EMBL" id="BARU01013459">
    <property type="protein sequence ID" value="GAH37058.1"/>
    <property type="molecule type" value="Genomic_DNA"/>
</dbReference>
<proteinExistence type="predicted"/>
<protein>
    <submittedName>
        <fullName evidence="1">Uncharacterized protein</fullName>
    </submittedName>
</protein>
<organism evidence="1">
    <name type="scientific">marine sediment metagenome</name>
    <dbReference type="NCBI Taxonomy" id="412755"/>
    <lineage>
        <taxon>unclassified sequences</taxon>
        <taxon>metagenomes</taxon>
        <taxon>ecological metagenomes</taxon>
    </lineage>
</organism>
<gene>
    <name evidence="1" type="ORF">S03H2_24290</name>
</gene>
<name>X1GVN6_9ZZZZ</name>
<evidence type="ECO:0000313" key="1">
    <source>
        <dbReference type="EMBL" id="GAH37058.1"/>
    </source>
</evidence>
<sequence>AQCHDRYGTTRSVRPILPRIRRNQGAIQVFSECDMHRVVRCHGGAEFPNTFQERRSSVANQATRCGA</sequence>
<feature type="non-terminal residue" evidence="1">
    <location>
        <position position="1"/>
    </location>
</feature>
<dbReference type="AlphaFoldDB" id="X1GVN6"/>
<accession>X1GVN6</accession>
<comment type="caution">
    <text evidence="1">The sequence shown here is derived from an EMBL/GenBank/DDBJ whole genome shotgun (WGS) entry which is preliminary data.</text>
</comment>